<dbReference type="Proteomes" id="UP000679008">
    <property type="component" value="Unassembled WGS sequence"/>
</dbReference>
<proteinExistence type="predicted"/>
<gene>
    <name evidence="2" type="ORF">KBJ98_05600</name>
</gene>
<feature type="transmembrane region" description="Helical" evidence="1">
    <location>
        <begin position="6"/>
        <end position="30"/>
    </location>
</feature>
<keyword evidence="3" id="KW-1185">Reference proteome</keyword>
<evidence type="ECO:0000313" key="3">
    <source>
        <dbReference type="Proteomes" id="UP000679008"/>
    </source>
</evidence>
<keyword evidence="1" id="KW-0812">Transmembrane</keyword>
<keyword evidence="1" id="KW-0472">Membrane</keyword>
<reference evidence="2 3" key="1">
    <citation type="submission" date="2021-04" db="EMBL/GenBank/DDBJ databases">
        <title>Description of novel Flavobacterium sp. F-328.</title>
        <authorList>
            <person name="Saticioglu I.B."/>
        </authorList>
    </citation>
    <scope>NUCLEOTIDE SEQUENCE [LARGE SCALE GENOMIC DNA]</scope>
    <source>
        <strain evidence="2 3">F-328</strain>
    </source>
</reference>
<evidence type="ECO:0000256" key="1">
    <source>
        <dbReference type="SAM" id="Phobius"/>
    </source>
</evidence>
<sequence>MKKLTITPFLIVIGALEILLLMMSIYFLLIDNNGGRALGGAIALIGFIIFIIILAIEQSILNFKKFNKENVWLVESIILIIVVIYIYLNGISIG</sequence>
<dbReference type="EMBL" id="JAGPXB010000003">
    <property type="protein sequence ID" value="MBQ0908171.1"/>
    <property type="molecule type" value="Genomic_DNA"/>
</dbReference>
<organism evidence="2 3">
    <name type="scientific">Flavobacterium erciyesense</name>
    <dbReference type="NCBI Taxonomy" id="2825842"/>
    <lineage>
        <taxon>Bacteria</taxon>
        <taxon>Pseudomonadati</taxon>
        <taxon>Bacteroidota</taxon>
        <taxon>Flavobacteriia</taxon>
        <taxon>Flavobacteriales</taxon>
        <taxon>Flavobacteriaceae</taxon>
        <taxon>Flavobacterium</taxon>
    </lineage>
</organism>
<dbReference type="RefSeq" id="WP_210788647.1">
    <property type="nucleotide sequence ID" value="NZ_JAGPXB010000003.1"/>
</dbReference>
<name>A0ABS5D2C4_9FLAO</name>
<protein>
    <submittedName>
        <fullName evidence="2">Uncharacterized protein</fullName>
    </submittedName>
</protein>
<comment type="caution">
    <text evidence="2">The sequence shown here is derived from an EMBL/GenBank/DDBJ whole genome shotgun (WGS) entry which is preliminary data.</text>
</comment>
<keyword evidence="1" id="KW-1133">Transmembrane helix</keyword>
<evidence type="ECO:0000313" key="2">
    <source>
        <dbReference type="EMBL" id="MBQ0908171.1"/>
    </source>
</evidence>
<feature type="transmembrane region" description="Helical" evidence="1">
    <location>
        <begin position="37"/>
        <end position="56"/>
    </location>
</feature>
<feature type="transmembrane region" description="Helical" evidence="1">
    <location>
        <begin position="71"/>
        <end position="88"/>
    </location>
</feature>
<accession>A0ABS5D2C4</accession>